<dbReference type="SUPFAM" id="SSF54928">
    <property type="entry name" value="RNA-binding domain, RBD"/>
    <property type="match status" value="1"/>
</dbReference>
<comment type="caution">
    <text evidence="4">The sequence shown here is derived from an EMBL/GenBank/DDBJ whole genome shotgun (WGS) entry which is preliminary data.</text>
</comment>
<evidence type="ECO:0000259" key="3">
    <source>
        <dbReference type="PROSITE" id="PS50102"/>
    </source>
</evidence>
<dbReference type="GO" id="GO:0043488">
    <property type="term" value="P:regulation of mRNA stability"/>
    <property type="evidence" value="ECO:0007669"/>
    <property type="project" value="InterPro"/>
</dbReference>
<dbReference type="InterPro" id="IPR012677">
    <property type="entry name" value="Nucleotide-bd_a/b_plait_sf"/>
</dbReference>
<keyword evidence="1" id="KW-0694">RNA-binding</keyword>
<reference evidence="4 5" key="1">
    <citation type="journal article" date="2023" name="BMC Biotechnol.">
        <title>Vitis rotundifolia cv Carlos genome sequencing.</title>
        <authorList>
            <person name="Huff M."/>
            <person name="Hulse-Kemp A."/>
            <person name="Scheffler B."/>
            <person name="Youngblood R."/>
            <person name="Simpson S."/>
            <person name="Babiker E."/>
            <person name="Staton M."/>
        </authorList>
    </citation>
    <scope>NUCLEOTIDE SEQUENCE [LARGE SCALE GENOMIC DNA]</scope>
    <source>
        <tissue evidence="4">Leaf</tissue>
    </source>
</reference>
<dbReference type="InterPro" id="IPR040366">
    <property type="entry name" value="Nab2/ZC3H14"/>
</dbReference>
<feature type="region of interest" description="Disordered" evidence="2">
    <location>
        <begin position="119"/>
        <end position="139"/>
    </location>
</feature>
<dbReference type="Pfam" id="PF00076">
    <property type="entry name" value="RRM_1"/>
    <property type="match status" value="1"/>
</dbReference>
<dbReference type="Proteomes" id="UP001168098">
    <property type="component" value="Unassembled WGS sequence"/>
</dbReference>
<gene>
    <name evidence="4" type="ORF">PVL29_004139</name>
</gene>
<feature type="region of interest" description="Disordered" evidence="2">
    <location>
        <begin position="461"/>
        <end position="485"/>
    </location>
</feature>
<dbReference type="InterPro" id="IPR002483">
    <property type="entry name" value="PWI_dom"/>
</dbReference>
<dbReference type="InterPro" id="IPR035979">
    <property type="entry name" value="RBD_domain_sf"/>
</dbReference>
<feature type="region of interest" description="Disordered" evidence="2">
    <location>
        <begin position="606"/>
        <end position="654"/>
    </location>
</feature>
<evidence type="ECO:0000256" key="1">
    <source>
        <dbReference type="PROSITE-ProRule" id="PRU00176"/>
    </source>
</evidence>
<keyword evidence="5" id="KW-1185">Reference proteome</keyword>
<accession>A0AA39A7E5</accession>
<dbReference type="PROSITE" id="PS50102">
    <property type="entry name" value="RRM"/>
    <property type="match status" value="1"/>
</dbReference>
<feature type="compositionally biased region" description="Polar residues" evidence="2">
    <location>
        <begin position="612"/>
        <end position="654"/>
    </location>
</feature>
<dbReference type="AlphaFoldDB" id="A0AA39A7E5"/>
<feature type="region of interest" description="Disordered" evidence="2">
    <location>
        <begin position="250"/>
        <end position="276"/>
    </location>
</feature>
<dbReference type="PANTHER" id="PTHR14738:SF37">
    <property type="entry name" value="PWI DOMAIN-CONTAINING PROTEIN"/>
    <property type="match status" value="1"/>
</dbReference>
<evidence type="ECO:0000313" key="4">
    <source>
        <dbReference type="EMBL" id="KAJ9702256.1"/>
    </source>
</evidence>
<dbReference type="GO" id="GO:0005634">
    <property type="term" value="C:nucleus"/>
    <property type="evidence" value="ECO:0007669"/>
    <property type="project" value="TreeGrafter"/>
</dbReference>
<feature type="domain" description="RRM" evidence="3">
    <location>
        <begin position="489"/>
        <end position="566"/>
    </location>
</feature>
<dbReference type="Gene3D" id="3.30.70.330">
    <property type="match status" value="1"/>
</dbReference>
<proteinExistence type="predicted"/>
<dbReference type="Pfam" id="PF01480">
    <property type="entry name" value="PWI"/>
    <property type="match status" value="1"/>
</dbReference>
<protein>
    <recommendedName>
        <fullName evidence="3">RRM domain-containing protein</fullName>
    </recommendedName>
</protein>
<dbReference type="GO" id="GO:0008143">
    <property type="term" value="F:poly(A) binding"/>
    <property type="evidence" value="ECO:0007669"/>
    <property type="project" value="InterPro"/>
</dbReference>
<name>A0AA39A7E5_VITRO</name>
<dbReference type="InterPro" id="IPR000504">
    <property type="entry name" value="RRM_dom"/>
</dbReference>
<dbReference type="Gene3D" id="1.20.1390.10">
    <property type="entry name" value="PWI domain"/>
    <property type="match status" value="1"/>
</dbReference>
<evidence type="ECO:0000313" key="5">
    <source>
        <dbReference type="Proteomes" id="UP001168098"/>
    </source>
</evidence>
<evidence type="ECO:0000256" key="2">
    <source>
        <dbReference type="SAM" id="MobiDB-lite"/>
    </source>
</evidence>
<sequence>MGNPRSVKIPINSPLAITLKSSISHKLLEFLGNYTDDVLAEYITVLVCNGKHRNQARDDLEAFLGERSEEFVSWLWDLLLDYANQSNTSIVPLDPNGVTFGSPHDNDADMEYRAKRSRNFHNHGTSNDDGSPVISTEGEELRHPSTYAFDTLPDDTDFSEGFQWSAGFAAPSNDVNTEKVSLLMSGNGMQSELEPVEDIYDDFLAHGCSGKDSFSVMPASGEERILYMDKYQKIVDSKAIDLPKKLFSPSKQPYPRRLQSSIADNPLPRQKSAANAYGRSLSPKVVTAVSHQYDKSRGSVWDRLGKPQKNTFERSKTVDAPGISIREQNGVVLDQSVPVLPLPTERHSKQEAPGLGNGAYNSGKCKKLESGVSTTGKLNGASNIRRKRHFGESSTGPGNSSVSLVDKGNMVVQYKETSGDSKKSKLAEEVSEAATFAQKMLDLKVRFHQLEREMCKLRSKHTDLTRGGKPDLSSSSGTLRHPEEDIEPRTVYVTNVHFAATKEALSNHFAKCGLVVNVVILTDETIAQPKRSAFITFASVESVNKALALSGTSFFSRTVKVFRKADMAAGKSAPPQVAGMPVQARFTHIRRKTAVDRPLYSSPHLQWRRESISTPSEPSASANIQEKSPSEPSASANIQKKSTAGSGSQQPFPS</sequence>
<dbReference type="SMART" id="SM00360">
    <property type="entry name" value="RRM"/>
    <property type="match status" value="1"/>
</dbReference>
<dbReference type="EMBL" id="JARBHA010000004">
    <property type="protein sequence ID" value="KAJ9702256.1"/>
    <property type="molecule type" value="Genomic_DNA"/>
</dbReference>
<dbReference type="GO" id="GO:0005737">
    <property type="term" value="C:cytoplasm"/>
    <property type="evidence" value="ECO:0007669"/>
    <property type="project" value="TreeGrafter"/>
</dbReference>
<dbReference type="PANTHER" id="PTHR14738">
    <property type="entry name" value="ZINC FINGER CCCH DOMAIN-CONTAINING PROTEIN 14"/>
    <property type="match status" value="1"/>
</dbReference>
<organism evidence="4 5">
    <name type="scientific">Vitis rotundifolia</name>
    <name type="common">Muscadine grape</name>
    <dbReference type="NCBI Taxonomy" id="103349"/>
    <lineage>
        <taxon>Eukaryota</taxon>
        <taxon>Viridiplantae</taxon>
        <taxon>Streptophyta</taxon>
        <taxon>Embryophyta</taxon>
        <taxon>Tracheophyta</taxon>
        <taxon>Spermatophyta</taxon>
        <taxon>Magnoliopsida</taxon>
        <taxon>eudicotyledons</taxon>
        <taxon>Gunneridae</taxon>
        <taxon>Pentapetalae</taxon>
        <taxon>rosids</taxon>
        <taxon>Vitales</taxon>
        <taxon>Vitaceae</taxon>
        <taxon>Viteae</taxon>
        <taxon>Vitis</taxon>
    </lineage>
</organism>